<organism evidence="1 2">
    <name type="scientific">Enterococcus faecium</name>
    <name type="common">Streptococcus faecium</name>
    <dbReference type="NCBI Taxonomy" id="1352"/>
    <lineage>
        <taxon>Bacteria</taxon>
        <taxon>Bacillati</taxon>
        <taxon>Bacillota</taxon>
        <taxon>Bacilli</taxon>
        <taxon>Lactobacillales</taxon>
        <taxon>Enterococcaceae</taxon>
        <taxon>Enterococcus</taxon>
    </lineage>
</organism>
<gene>
    <name evidence="1" type="ORF">P6Z85_14555</name>
</gene>
<proteinExistence type="predicted"/>
<reference evidence="1" key="1">
    <citation type="submission" date="2023-03" db="EMBL/GenBank/DDBJ databases">
        <authorList>
            <person name="Shen W."/>
            <person name="Cai J."/>
        </authorList>
    </citation>
    <scope>NUCLEOTIDE SEQUENCE</scope>
    <source>
        <strain evidence="1">B1010-2</strain>
    </source>
</reference>
<accession>A0AAW8RQ74</accession>
<dbReference type="AlphaFoldDB" id="A0AAW8RQ74"/>
<evidence type="ECO:0000313" key="2">
    <source>
        <dbReference type="Proteomes" id="UP001260956"/>
    </source>
</evidence>
<protein>
    <submittedName>
        <fullName evidence="1">Uncharacterized protein</fullName>
    </submittedName>
</protein>
<evidence type="ECO:0000313" key="1">
    <source>
        <dbReference type="EMBL" id="MDT2371328.1"/>
    </source>
</evidence>
<comment type="caution">
    <text evidence="1">The sequence shown here is derived from an EMBL/GenBank/DDBJ whole genome shotgun (WGS) entry which is preliminary data.</text>
</comment>
<dbReference type="RefSeq" id="WP_311813753.1">
    <property type="nucleotide sequence ID" value="NZ_JARPTX010000117.1"/>
</dbReference>
<sequence length="133" mass="14306">MQKISMNKVDKAAVLEILSGGDYAVDFPARVTVVDFDGGTIDQGEKGKMPWAKLIVASTDELKKLATVGLEDNANLITVKLASYEGENLNAYVGKVISTEPAEVVFQEKRSPRGTDIVGMAFKMELGQVKVVG</sequence>
<dbReference type="Proteomes" id="UP001260956">
    <property type="component" value="Unassembled WGS sequence"/>
</dbReference>
<name>A0AAW8RQ74_ENTFC</name>
<dbReference type="EMBL" id="JARPTX010000117">
    <property type="protein sequence ID" value="MDT2371328.1"/>
    <property type="molecule type" value="Genomic_DNA"/>
</dbReference>